<organism evidence="1 2">
    <name type="scientific">Drosophila ananassae</name>
    <name type="common">Fruit fly</name>
    <dbReference type="NCBI Taxonomy" id="7217"/>
    <lineage>
        <taxon>Eukaryota</taxon>
        <taxon>Metazoa</taxon>
        <taxon>Ecdysozoa</taxon>
        <taxon>Arthropoda</taxon>
        <taxon>Hexapoda</taxon>
        <taxon>Insecta</taxon>
        <taxon>Pterygota</taxon>
        <taxon>Neoptera</taxon>
        <taxon>Endopterygota</taxon>
        <taxon>Diptera</taxon>
        <taxon>Brachycera</taxon>
        <taxon>Muscomorpha</taxon>
        <taxon>Ephydroidea</taxon>
        <taxon>Drosophilidae</taxon>
        <taxon>Drosophila</taxon>
        <taxon>Sophophora</taxon>
    </lineage>
</organism>
<dbReference type="AlphaFoldDB" id="A0A0P8XH58"/>
<evidence type="ECO:0000313" key="2">
    <source>
        <dbReference type="Proteomes" id="UP000007801"/>
    </source>
</evidence>
<reference evidence="1 2" key="1">
    <citation type="journal article" date="2007" name="Nature">
        <title>Evolution of genes and genomes on the Drosophila phylogeny.</title>
        <authorList>
            <consortium name="Drosophila 12 Genomes Consortium"/>
            <person name="Clark A.G."/>
            <person name="Eisen M.B."/>
            <person name="Smith D.R."/>
            <person name="Bergman C.M."/>
            <person name="Oliver B."/>
            <person name="Markow T.A."/>
            <person name="Kaufman T.C."/>
            <person name="Kellis M."/>
            <person name="Gelbart W."/>
            <person name="Iyer V.N."/>
            <person name="Pollard D.A."/>
            <person name="Sackton T.B."/>
            <person name="Larracuente A.M."/>
            <person name="Singh N.D."/>
            <person name="Abad J.P."/>
            <person name="Abt D.N."/>
            <person name="Adryan B."/>
            <person name="Aguade M."/>
            <person name="Akashi H."/>
            <person name="Anderson W.W."/>
            <person name="Aquadro C.F."/>
            <person name="Ardell D.H."/>
            <person name="Arguello R."/>
            <person name="Artieri C.G."/>
            <person name="Barbash D.A."/>
            <person name="Barker D."/>
            <person name="Barsanti P."/>
            <person name="Batterham P."/>
            <person name="Batzoglou S."/>
            <person name="Begun D."/>
            <person name="Bhutkar A."/>
            <person name="Blanco E."/>
            <person name="Bosak S.A."/>
            <person name="Bradley R.K."/>
            <person name="Brand A.D."/>
            <person name="Brent M.R."/>
            <person name="Brooks A.N."/>
            <person name="Brown R.H."/>
            <person name="Butlin R.K."/>
            <person name="Caggese C."/>
            <person name="Calvi B.R."/>
            <person name="Bernardo de Carvalho A."/>
            <person name="Caspi A."/>
            <person name="Castrezana S."/>
            <person name="Celniker S.E."/>
            <person name="Chang J.L."/>
            <person name="Chapple C."/>
            <person name="Chatterji S."/>
            <person name="Chinwalla A."/>
            <person name="Civetta A."/>
            <person name="Clifton S.W."/>
            <person name="Comeron J.M."/>
            <person name="Costello J.C."/>
            <person name="Coyne J.A."/>
            <person name="Daub J."/>
            <person name="David R.G."/>
            <person name="Delcher A.L."/>
            <person name="Delehaunty K."/>
            <person name="Do C.B."/>
            <person name="Ebling H."/>
            <person name="Edwards K."/>
            <person name="Eickbush T."/>
            <person name="Evans J.D."/>
            <person name="Filipski A."/>
            <person name="Findeiss S."/>
            <person name="Freyhult E."/>
            <person name="Fulton L."/>
            <person name="Fulton R."/>
            <person name="Garcia A.C."/>
            <person name="Gardiner A."/>
            <person name="Garfield D.A."/>
            <person name="Garvin B.E."/>
            <person name="Gibson G."/>
            <person name="Gilbert D."/>
            <person name="Gnerre S."/>
            <person name="Godfrey J."/>
            <person name="Good R."/>
            <person name="Gotea V."/>
            <person name="Gravely B."/>
            <person name="Greenberg A.J."/>
            <person name="Griffiths-Jones S."/>
            <person name="Gross S."/>
            <person name="Guigo R."/>
            <person name="Gustafson E.A."/>
            <person name="Haerty W."/>
            <person name="Hahn M.W."/>
            <person name="Halligan D.L."/>
            <person name="Halpern A.L."/>
            <person name="Halter G.M."/>
            <person name="Han M.V."/>
            <person name="Heger A."/>
            <person name="Hillier L."/>
            <person name="Hinrichs A.S."/>
            <person name="Holmes I."/>
            <person name="Hoskins R.A."/>
            <person name="Hubisz M.J."/>
            <person name="Hultmark D."/>
            <person name="Huntley M.A."/>
            <person name="Jaffe D.B."/>
            <person name="Jagadeeshan S."/>
            <person name="Jeck W.R."/>
            <person name="Johnson J."/>
            <person name="Jones C.D."/>
            <person name="Jordan W.C."/>
            <person name="Karpen G.H."/>
            <person name="Kataoka E."/>
            <person name="Keightley P.D."/>
            <person name="Kheradpour P."/>
            <person name="Kirkness E.F."/>
            <person name="Koerich L.B."/>
            <person name="Kristiansen K."/>
            <person name="Kudrna D."/>
            <person name="Kulathinal R.J."/>
            <person name="Kumar S."/>
            <person name="Kwok R."/>
            <person name="Lander E."/>
            <person name="Langley C.H."/>
            <person name="Lapoint R."/>
            <person name="Lazzaro B.P."/>
            <person name="Lee S.J."/>
            <person name="Levesque L."/>
            <person name="Li R."/>
            <person name="Lin C.F."/>
            <person name="Lin M.F."/>
            <person name="Lindblad-Toh K."/>
            <person name="Llopart A."/>
            <person name="Long M."/>
            <person name="Low L."/>
            <person name="Lozovsky E."/>
            <person name="Lu J."/>
            <person name="Luo M."/>
            <person name="Machado C.A."/>
            <person name="Makalowski W."/>
            <person name="Marzo M."/>
            <person name="Matsuda M."/>
            <person name="Matzkin L."/>
            <person name="McAllister B."/>
            <person name="McBride C.S."/>
            <person name="McKernan B."/>
            <person name="McKernan K."/>
            <person name="Mendez-Lago M."/>
            <person name="Minx P."/>
            <person name="Mollenhauer M.U."/>
            <person name="Montooth K."/>
            <person name="Mount S.M."/>
            <person name="Mu X."/>
            <person name="Myers E."/>
            <person name="Negre B."/>
            <person name="Newfeld S."/>
            <person name="Nielsen R."/>
            <person name="Noor M.A."/>
            <person name="O'Grady P."/>
            <person name="Pachter L."/>
            <person name="Papaceit M."/>
            <person name="Parisi M.J."/>
            <person name="Parisi M."/>
            <person name="Parts L."/>
            <person name="Pedersen J.S."/>
            <person name="Pesole G."/>
            <person name="Phillippy A.M."/>
            <person name="Ponting C.P."/>
            <person name="Pop M."/>
            <person name="Porcelli D."/>
            <person name="Powell J.R."/>
            <person name="Prohaska S."/>
            <person name="Pruitt K."/>
            <person name="Puig M."/>
            <person name="Quesneville H."/>
            <person name="Ram K.R."/>
            <person name="Rand D."/>
            <person name="Rasmussen M.D."/>
            <person name="Reed L.K."/>
            <person name="Reenan R."/>
            <person name="Reily A."/>
            <person name="Remington K.A."/>
            <person name="Rieger T.T."/>
            <person name="Ritchie M.G."/>
            <person name="Robin C."/>
            <person name="Rogers Y.H."/>
            <person name="Rohde C."/>
            <person name="Rozas J."/>
            <person name="Rubenfield M.J."/>
            <person name="Ruiz A."/>
            <person name="Russo S."/>
            <person name="Salzberg S.L."/>
            <person name="Sanchez-Gracia A."/>
            <person name="Saranga D.J."/>
            <person name="Sato H."/>
            <person name="Schaeffer S.W."/>
            <person name="Schatz M.C."/>
            <person name="Schlenke T."/>
            <person name="Schwartz R."/>
            <person name="Segarra C."/>
            <person name="Singh R.S."/>
            <person name="Sirot L."/>
            <person name="Sirota M."/>
            <person name="Sisneros N.B."/>
            <person name="Smith C.D."/>
            <person name="Smith T.F."/>
            <person name="Spieth J."/>
            <person name="Stage D.E."/>
            <person name="Stark A."/>
            <person name="Stephan W."/>
            <person name="Strausberg R.L."/>
            <person name="Strempel S."/>
            <person name="Sturgill D."/>
            <person name="Sutton G."/>
            <person name="Sutton G.G."/>
            <person name="Tao W."/>
            <person name="Teichmann S."/>
            <person name="Tobari Y.N."/>
            <person name="Tomimura Y."/>
            <person name="Tsolas J.M."/>
            <person name="Valente V.L."/>
            <person name="Venter E."/>
            <person name="Venter J.C."/>
            <person name="Vicario S."/>
            <person name="Vieira F.G."/>
            <person name="Vilella A.J."/>
            <person name="Villasante A."/>
            <person name="Walenz B."/>
            <person name="Wang J."/>
            <person name="Wasserman M."/>
            <person name="Watts T."/>
            <person name="Wilson D."/>
            <person name="Wilson R.K."/>
            <person name="Wing R.A."/>
            <person name="Wolfner M.F."/>
            <person name="Wong A."/>
            <person name="Wong G.K."/>
            <person name="Wu C.I."/>
            <person name="Wu G."/>
            <person name="Yamamoto D."/>
            <person name="Yang H.P."/>
            <person name="Yang S.P."/>
            <person name="Yorke J.A."/>
            <person name="Yoshida K."/>
            <person name="Zdobnov E."/>
            <person name="Zhang P."/>
            <person name="Zhang Y."/>
            <person name="Zimin A.V."/>
            <person name="Baldwin J."/>
            <person name="Abdouelleil A."/>
            <person name="Abdulkadir J."/>
            <person name="Abebe A."/>
            <person name="Abera B."/>
            <person name="Abreu J."/>
            <person name="Acer S.C."/>
            <person name="Aftuck L."/>
            <person name="Alexander A."/>
            <person name="An P."/>
            <person name="Anderson E."/>
            <person name="Anderson S."/>
            <person name="Arachi H."/>
            <person name="Azer M."/>
            <person name="Bachantsang P."/>
            <person name="Barry A."/>
            <person name="Bayul T."/>
            <person name="Berlin A."/>
            <person name="Bessette D."/>
            <person name="Bloom T."/>
            <person name="Blye J."/>
            <person name="Boguslavskiy L."/>
            <person name="Bonnet C."/>
            <person name="Boukhgalter B."/>
            <person name="Bourzgui I."/>
            <person name="Brown A."/>
            <person name="Cahill P."/>
            <person name="Channer S."/>
            <person name="Cheshatsang Y."/>
            <person name="Chuda L."/>
            <person name="Citroen M."/>
            <person name="Collymore A."/>
            <person name="Cooke P."/>
            <person name="Costello M."/>
            <person name="D'Aco K."/>
            <person name="Daza R."/>
            <person name="De Haan G."/>
            <person name="DeGray S."/>
            <person name="DeMaso C."/>
            <person name="Dhargay N."/>
            <person name="Dooley K."/>
            <person name="Dooley E."/>
            <person name="Doricent M."/>
            <person name="Dorje P."/>
            <person name="Dorjee K."/>
            <person name="Dupes A."/>
            <person name="Elong R."/>
            <person name="Falk J."/>
            <person name="Farina A."/>
            <person name="Faro S."/>
            <person name="Ferguson D."/>
            <person name="Fisher S."/>
            <person name="Foley C.D."/>
            <person name="Franke A."/>
            <person name="Friedrich D."/>
            <person name="Gadbois L."/>
            <person name="Gearin G."/>
            <person name="Gearin C.R."/>
            <person name="Giannoukos G."/>
            <person name="Goode T."/>
            <person name="Graham J."/>
            <person name="Grandbois E."/>
            <person name="Grewal S."/>
            <person name="Gyaltsen K."/>
            <person name="Hafez N."/>
            <person name="Hagos B."/>
            <person name="Hall J."/>
            <person name="Henson C."/>
            <person name="Hollinger A."/>
            <person name="Honan T."/>
            <person name="Huard M.D."/>
            <person name="Hughes L."/>
            <person name="Hurhula B."/>
            <person name="Husby M.E."/>
            <person name="Kamat A."/>
            <person name="Kanga B."/>
            <person name="Kashin S."/>
            <person name="Khazanovich D."/>
            <person name="Kisner P."/>
            <person name="Lance K."/>
            <person name="Lara M."/>
            <person name="Lee W."/>
            <person name="Lennon N."/>
            <person name="Letendre F."/>
            <person name="LeVine R."/>
            <person name="Lipovsky A."/>
            <person name="Liu X."/>
            <person name="Liu J."/>
            <person name="Liu S."/>
            <person name="Lokyitsang T."/>
            <person name="Lokyitsang Y."/>
            <person name="Lubonja R."/>
            <person name="Lui A."/>
            <person name="MacDonald P."/>
            <person name="Magnisalis V."/>
            <person name="Maru K."/>
            <person name="Matthews C."/>
            <person name="McCusker W."/>
            <person name="McDonough S."/>
            <person name="Mehta T."/>
            <person name="Meldrim J."/>
            <person name="Meneus L."/>
            <person name="Mihai O."/>
            <person name="Mihalev A."/>
            <person name="Mihova T."/>
            <person name="Mittelman R."/>
            <person name="Mlenga V."/>
            <person name="Montmayeur A."/>
            <person name="Mulrain L."/>
            <person name="Navidi A."/>
            <person name="Naylor J."/>
            <person name="Negash T."/>
            <person name="Nguyen T."/>
            <person name="Nguyen N."/>
            <person name="Nicol R."/>
            <person name="Norbu C."/>
            <person name="Norbu N."/>
            <person name="Novod N."/>
            <person name="O'Neill B."/>
            <person name="Osman S."/>
            <person name="Markiewicz E."/>
            <person name="Oyono O.L."/>
            <person name="Patti C."/>
            <person name="Phunkhang P."/>
            <person name="Pierre F."/>
            <person name="Priest M."/>
            <person name="Raghuraman S."/>
            <person name="Rege F."/>
            <person name="Reyes R."/>
            <person name="Rise C."/>
            <person name="Rogov P."/>
            <person name="Ross K."/>
            <person name="Ryan E."/>
            <person name="Settipalli S."/>
            <person name="Shea T."/>
            <person name="Sherpa N."/>
            <person name="Shi L."/>
            <person name="Shih D."/>
            <person name="Sparrow T."/>
            <person name="Spaulding J."/>
            <person name="Stalker J."/>
            <person name="Stange-Thomann N."/>
            <person name="Stavropoulos S."/>
            <person name="Stone C."/>
            <person name="Strader C."/>
            <person name="Tesfaye S."/>
            <person name="Thomson T."/>
            <person name="Thoulutsang Y."/>
            <person name="Thoulutsang D."/>
            <person name="Topham K."/>
            <person name="Topping I."/>
            <person name="Tsamla T."/>
            <person name="Vassiliev H."/>
            <person name="Vo A."/>
            <person name="Wangchuk T."/>
            <person name="Wangdi T."/>
            <person name="Weiand M."/>
            <person name="Wilkinson J."/>
            <person name="Wilson A."/>
            <person name="Yadav S."/>
            <person name="Young G."/>
            <person name="Yu Q."/>
            <person name="Zembek L."/>
            <person name="Zhong D."/>
            <person name="Zimmer A."/>
            <person name="Zwirko Z."/>
            <person name="Jaffe D.B."/>
            <person name="Alvarez P."/>
            <person name="Brockman W."/>
            <person name="Butler J."/>
            <person name="Chin C."/>
            <person name="Gnerre S."/>
            <person name="Grabherr M."/>
            <person name="Kleber M."/>
            <person name="Mauceli E."/>
            <person name="MacCallum I."/>
        </authorList>
    </citation>
    <scope>NUCLEOTIDE SEQUENCE [LARGE SCALE GENOMIC DNA]</scope>
    <source>
        <strain evidence="2">Tucson 14024-0371.13</strain>
    </source>
</reference>
<dbReference type="InParanoid" id="A0A0P8XH58"/>
<proteinExistence type="predicted"/>
<name>A0A0P8XH58_DROAN</name>
<evidence type="ECO:0000313" key="1">
    <source>
        <dbReference type="EMBL" id="KPU74117.1"/>
    </source>
</evidence>
<accession>A0A0P8XH58</accession>
<dbReference type="Proteomes" id="UP000007801">
    <property type="component" value="Unassembled WGS sequence"/>
</dbReference>
<sequence length="83" mass="9446">MRKKTEKRKKQKAAAAVVAASKFIKTLFYQFSNPPHQRQPMGPNHCDTNWTKTASDREVEEQQQLEQLFAKEAPEEAATGEPS</sequence>
<keyword evidence="2" id="KW-1185">Reference proteome</keyword>
<dbReference type="EMBL" id="CH902632">
    <property type="protein sequence ID" value="KPU74117.1"/>
    <property type="molecule type" value="Genomic_DNA"/>
</dbReference>
<gene>
    <name evidence="1" type="primary">Dana\GF27588</name>
    <name evidence="1" type="ORF">GF27588</name>
</gene>
<protein>
    <submittedName>
        <fullName evidence="1">Uncharacterized protein</fullName>
    </submittedName>
</protein>